<dbReference type="VEuPathDB" id="PiroplasmaDB:TA14235"/>
<gene>
    <name evidence="1" type="ORF">TAT_000209400</name>
    <name evidence="2" type="ORF">TAV_000209600</name>
</gene>
<sequence length="505" mass="58103">MQFNPTSNVTLFLSVRKGLENCILNEIKHNKFLNNFYKIHKNKFQNSQDSFTHPITKPNNYNFSITENTDSYNRATGLDNKTSSVQLSEEFEDTNNKWLRIYNNNKPTEIAEEKTTKLSNSVSVKSNNVRDYLDINLQKGGLEIKCNFEWLIKSSLLLKSAESIWLRIGNPFRCHTKDQLTSFISKFPWFNYFLSSDSVDKVPLRIISRNSKLWSSHIVRDCVTKGIKLSLNSELKLGNNQKTENCDNLNKTGYSEDSCISVTINRNTCYTAIQFSGRLSPRFYNYLDKFNNNSNTEDTVKSRIEDIVRDTTKDYYNHIPLWSLSGVRKTISKSFNTYYSTNLTENSLDSYDSKRTNYIKFQNLLTNDFVDTSDSLVAAFLHNKRLLKIIDSDSTTQTIWDPFCGTGLVICELISLILSLPNYTLENTNTITSLAKTFFTQNETQIKSLFDQYINNLGQKTKTFNIVGSDTSLVKLTEANSKISKFISYYKDILDSSLFQNSNLS</sequence>
<accession>A0A3B0MQ88</accession>
<dbReference type="AlphaFoldDB" id="A0A3B0MQ88"/>
<dbReference type="EMBL" id="UIVT01000002">
    <property type="protein sequence ID" value="SVP92098.1"/>
    <property type="molecule type" value="Genomic_DNA"/>
</dbReference>
<name>A0A3B0MQ88_THEAN</name>
<dbReference type="Gene3D" id="3.30.2130.30">
    <property type="match status" value="1"/>
</dbReference>
<dbReference type="EMBL" id="UIVS01000002">
    <property type="protein sequence ID" value="SVP92303.1"/>
    <property type="molecule type" value="Genomic_DNA"/>
</dbReference>
<dbReference type="CDD" id="cd11715">
    <property type="entry name" value="THUMP_AdoMetMT"/>
    <property type="match status" value="1"/>
</dbReference>
<reference evidence="2" key="1">
    <citation type="submission" date="2018-07" db="EMBL/GenBank/DDBJ databases">
        <authorList>
            <person name="Quirk P.G."/>
            <person name="Krulwich T.A."/>
        </authorList>
    </citation>
    <scope>NUCLEOTIDE SEQUENCE</scope>
    <source>
        <strain evidence="2">Anand</strain>
    </source>
</reference>
<evidence type="ECO:0000313" key="2">
    <source>
        <dbReference type="EMBL" id="SVP92303.1"/>
    </source>
</evidence>
<protein>
    <submittedName>
        <fullName evidence="2">Uncharacterized protein</fullName>
    </submittedName>
</protein>
<proteinExistence type="predicted"/>
<organism evidence="2">
    <name type="scientific">Theileria annulata</name>
    <dbReference type="NCBI Taxonomy" id="5874"/>
    <lineage>
        <taxon>Eukaryota</taxon>
        <taxon>Sar</taxon>
        <taxon>Alveolata</taxon>
        <taxon>Apicomplexa</taxon>
        <taxon>Aconoidasida</taxon>
        <taxon>Piroplasmida</taxon>
        <taxon>Theileriidae</taxon>
        <taxon>Theileria</taxon>
    </lineage>
</organism>
<evidence type="ECO:0000313" key="1">
    <source>
        <dbReference type="EMBL" id="SVP92098.1"/>
    </source>
</evidence>